<gene>
    <name evidence="2" type="ORF">SAMN05216388_10665</name>
</gene>
<accession>A0A1H8WMX4</accession>
<dbReference type="AlphaFoldDB" id="A0A1H8WMX4"/>
<reference evidence="3" key="1">
    <citation type="submission" date="2016-10" db="EMBL/GenBank/DDBJ databases">
        <authorList>
            <person name="Varghese N."/>
            <person name="Submissions S."/>
        </authorList>
    </citation>
    <scope>NUCLEOTIDE SEQUENCE [LARGE SCALE GENOMIC DNA]</scope>
    <source>
        <strain evidence="3">IBRC-M 10043</strain>
    </source>
</reference>
<evidence type="ECO:0000313" key="3">
    <source>
        <dbReference type="Proteomes" id="UP000198775"/>
    </source>
</evidence>
<dbReference type="Proteomes" id="UP000198775">
    <property type="component" value="Unassembled WGS sequence"/>
</dbReference>
<evidence type="ECO:0000313" key="2">
    <source>
        <dbReference type="EMBL" id="SEP28959.1"/>
    </source>
</evidence>
<sequence length="1160" mass="121049">MTRNTTTENKLRAIGLAVLMVFSVFGGAVAVSGTAAAGNAPDAGSYSSGTIPGTDNTPTAFAAPDRPAEIADIDFETPGNVSYVDVGIDQGSDSLGGIESGDVSEINVSLYHNNGELLASQVQTYNENEENVSFVGTATDGGDNVAAITVTAEIASDASDGAVIDAGIEVKGEDTSGTLQSFGGNSPYDTVGTQEIDNSDTFVTASVSSPTQGSVSGATVEIIKVSTGTVVATKTTDSNGNIPSVQVAQGNKYTATARKGGFTTSSSATKAANPGTTNLPITLTAVGIPKTVEVIHTVPTDQQQPADDTSDIVYYVQVRGQLGNVDGEPLNDKVVDLNINDSSGTLDIEPDGPSPPPGQNTTEELTLPNGTTVNGTTMFRVDSGDVQSAVLNFSSNQNQSAFTMAPANFGVLSGEGTVQGQVVAEDTTGGLEDAQVWAVDYNRFTGNAATPTFDVGSGDTDYFRVVNESTGDVVDADNYRIALDEAPANSATGKVEFLNESNKGVGSGFFITDRGITDGEVPFYIVPLEPDSDDGEDYQVQVSETAPNATRQASPQTAPAESFVDAVDTVGNDAQFGATENLTYADAENNSEPYDEGGPVLADLTDEDGDYVLSKLYTNFQQGKQYVVISQKAGYSTDFVDAGVTERGFDIGTIGPFVSTAPEEFGEDENLNLKPREVTPIVDVQNVGFAEGLTDNDQLQNFQEFNNQTDAFLQTIVRDGSYIDVVNVTATAESSGQPVDATVTLEVEDDIDVNGADDSPDSNATNIAGEWVEVAGGTIVNSTQDTITIEVGADGQAQAWFQADRSVQSYDPGDGGPANITATAENNADEPDRTAKQIVGITQFGSISGFVTDEANNGISESEVYVDEFDLNTQFLSGSAPFNTAVDLEPIDSNNDNEPENYRINIINGTSAVIASETVPRSELVSGYGFEDFSTSVRVRFGLVPPEPSGFTLVTETRTDGTYTLPRVPAKGTSAQFQNAFNVRSLTDKGNVGAAQAFPGVSSTDDANIVIPEAGAQLGVSDLNPQNVTVTQGDVIDVSANVSNTGTATVTRDVQFRVNDSVIATQTVTVPGGETVPVTFNNIDTASLSNGTYTHGVYVLNSGNVDTSATATLTVESDNGTDGQVTTDDIITAIVEYNSGSDDVTTDDIISMIVQYNSQN</sequence>
<dbReference type="InterPro" id="IPR026452">
    <property type="entry name" value="Surf_glycop_sig_pep"/>
</dbReference>
<feature type="region of interest" description="Disordered" evidence="1">
    <location>
        <begin position="38"/>
        <end position="59"/>
    </location>
</feature>
<dbReference type="OrthoDB" id="221107at2157"/>
<dbReference type="EMBL" id="FOCX01000066">
    <property type="protein sequence ID" value="SEP28959.1"/>
    <property type="molecule type" value="Genomic_DNA"/>
</dbReference>
<name>A0A1H8WMX4_9EURY</name>
<organism evidence="2 3">
    <name type="scientific">Halorientalis persicus</name>
    <dbReference type="NCBI Taxonomy" id="1367881"/>
    <lineage>
        <taxon>Archaea</taxon>
        <taxon>Methanobacteriati</taxon>
        <taxon>Methanobacteriota</taxon>
        <taxon>Stenosarchaea group</taxon>
        <taxon>Halobacteria</taxon>
        <taxon>Halobacteriales</taxon>
        <taxon>Haloarculaceae</taxon>
        <taxon>Halorientalis</taxon>
    </lineage>
</organism>
<dbReference type="Gene3D" id="2.60.40.10">
    <property type="entry name" value="Immunoglobulins"/>
    <property type="match status" value="1"/>
</dbReference>
<keyword evidence="3" id="KW-1185">Reference proteome</keyword>
<evidence type="ECO:0000256" key="1">
    <source>
        <dbReference type="SAM" id="MobiDB-lite"/>
    </source>
</evidence>
<dbReference type="InterPro" id="IPR013783">
    <property type="entry name" value="Ig-like_fold"/>
</dbReference>
<proteinExistence type="predicted"/>
<feature type="compositionally biased region" description="Polar residues" evidence="1">
    <location>
        <begin position="45"/>
        <end position="59"/>
    </location>
</feature>
<dbReference type="RefSeq" id="WP_092664987.1">
    <property type="nucleotide sequence ID" value="NZ_FOCX01000066.1"/>
</dbReference>
<protein>
    <submittedName>
        <fullName evidence="2">Surface glycoprotein</fullName>
    </submittedName>
</protein>
<feature type="region of interest" description="Disordered" evidence="1">
    <location>
        <begin position="341"/>
        <end position="364"/>
    </location>
</feature>
<dbReference type="NCBIfam" id="TIGR04207">
    <property type="entry name" value="halo_sig_pep"/>
    <property type="match status" value="1"/>
</dbReference>